<organism evidence="2 3">
    <name type="scientific">Pendulispora rubella</name>
    <dbReference type="NCBI Taxonomy" id="2741070"/>
    <lineage>
        <taxon>Bacteria</taxon>
        <taxon>Pseudomonadati</taxon>
        <taxon>Myxococcota</taxon>
        <taxon>Myxococcia</taxon>
        <taxon>Myxococcales</taxon>
        <taxon>Sorangiineae</taxon>
        <taxon>Pendulisporaceae</taxon>
        <taxon>Pendulispora</taxon>
    </lineage>
</organism>
<evidence type="ECO:0000256" key="1">
    <source>
        <dbReference type="SAM" id="MobiDB-lite"/>
    </source>
</evidence>
<dbReference type="PROSITE" id="PS51257">
    <property type="entry name" value="PROKAR_LIPOPROTEIN"/>
    <property type="match status" value="1"/>
</dbReference>
<evidence type="ECO:0000313" key="2">
    <source>
        <dbReference type="EMBL" id="WXB09775.1"/>
    </source>
</evidence>
<evidence type="ECO:0000313" key="3">
    <source>
        <dbReference type="Proteomes" id="UP001374803"/>
    </source>
</evidence>
<name>A0ABZ2LHC7_9BACT</name>
<gene>
    <name evidence="2" type="ORF">LVJ94_21410</name>
</gene>
<protein>
    <submittedName>
        <fullName evidence="2">Uncharacterized protein</fullName>
    </submittedName>
</protein>
<feature type="region of interest" description="Disordered" evidence="1">
    <location>
        <begin position="31"/>
        <end position="106"/>
    </location>
</feature>
<feature type="compositionally biased region" description="Acidic residues" evidence="1">
    <location>
        <begin position="87"/>
        <end position="105"/>
    </location>
</feature>
<accession>A0ABZ2LHC7</accession>
<sequence>MASSRGLVAVIAVLTGPLLLACKSVPDLEFDNGRVDGPSSDASFDLPDGRSPADATVYDEDASSGQDAGSRQDAGPRQDAGSGQDASAEEDAGSSEDAGSVEEDAGACGKEGGPSCYCGSRVCVGSGCPQYCNLCAAECENVCCIRVKPNGVPQAKCTKTVDKCKW</sequence>
<dbReference type="EMBL" id="CP089983">
    <property type="protein sequence ID" value="WXB09775.1"/>
    <property type="molecule type" value="Genomic_DNA"/>
</dbReference>
<keyword evidence="3" id="KW-1185">Reference proteome</keyword>
<dbReference type="RefSeq" id="WP_394839448.1">
    <property type="nucleotide sequence ID" value="NZ_CP089929.1"/>
</dbReference>
<reference evidence="2" key="1">
    <citation type="submission" date="2021-12" db="EMBL/GenBank/DDBJ databases">
        <title>Discovery of the Pendulisporaceae a myxobacterial family with distinct sporulation behavior and unique specialized metabolism.</title>
        <authorList>
            <person name="Garcia R."/>
            <person name="Popoff A."/>
            <person name="Bader C.D."/>
            <person name="Loehr J."/>
            <person name="Walesch S."/>
            <person name="Walt C."/>
            <person name="Boldt J."/>
            <person name="Bunk B."/>
            <person name="Haeckl F.J.F.P.J."/>
            <person name="Gunesch A.P."/>
            <person name="Birkelbach J."/>
            <person name="Nuebel U."/>
            <person name="Pietschmann T."/>
            <person name="Bach T."/>
            <person name="Mueller R."/>
        </authorList>
    </citation>
    <scope>NUCLEOTIDE SEQUENCE</scope>
    <source>
        <strain evidence="2">MSr11367</strain>
    </source>
</reference>
<dbReference type="Proteomes" id="UP001374803">
    <property type="component" value="Chromosome"/>
</dbReference>
<proteinExistence type="predicted"/>